<evidence type="ECO:0000313" key="3">
    <source>
        <dbReference type="Proteomes" id="UP001183414"/>
    </source>
</evidence>
<keyword evidence="3" id="KW-1185">Reference proteome</keyword>
<comment type="caution">
    <text evidence="2">The sequence shown here is derived from an EMBL/GenBank/DDBJ whole genome shotgun (WGS) entry which is preliminary data.</text>
</comment>
<accession>A0ABU2NUS7</accession>
<dbReference type="Gene3D" id="1.10.1200.10">
    <property type="entry name" value="ACP-like"/>
    <property type="match status" value="1"/>
</dbReference>
<sequence length="98" mass="10754">MTVAFNLLMQILMETFGLPKQNLHPDATFAELEMDSLSLTELSVLVEERTGLSMAPFPVKITLTEAADLIDDAADAYLDRMAAAEQEQQRVAAARARA</sequence>
<name>A0ABU2NUS7_9ACTN</name>
<dbReference type="EMBL" id="JAVREQ010000011">
    <property type="protein sequence ID" value="MDT0379988.1"/>
    <property type="molecule type" value="Genomic_DNA"/>
</dbReference>
<feature type="domain" description="Carrier" evidence="1">
    <location>
        <begin position="1"/>
        <end position="77"/>
    </location>
</feature>
<protein>
    <submittedName>
        <fullName evidence="2">Acyl carrier protein</fullName>
    </submittedName>
</protein>
<dbReference type="RefSeq" id="WP_311673753.1">
    <property type="nucleotide sequence ID" value="NZ_JAVREQ010000011.1"/>
</dbReference>
<dbReference type="Pfam" id="PF00550">
    <property type="entry name" value="PP-binding"/>
    <property type="match status" value="1"/>
</dbReference>
<evidence type="ECO:0000259" key="1">
    <source>
        <dbReference type="PROSITE" id="PS50075"/>
    </source>
</evidence>
<dbReference type="InterPro" id="IPR036736">
    <property type="entry name" value="ACP-like_sf"/>
</dbReference>
<reference evidence="3" key="1">
    <citation type="submission" date="2023-07" db="EMBL/GenBank/DDBJ databases">
        <title>30 novel species of actinomycetes from the DSMZ collection.</title>
        <authorList>
            <person name="Nouioui I."/>
        </authorList>
    </citation>
    <scope>NUCLEOTIDE SEQUENCE [LARGE SCALE GENOMIC DNA]</scope>
    <source>
        <strain evidence="3">DSM 42041</strain>
    </source>
</reference>
<organism evidence="2 3">
    <name type="scientific">Streptomyces hazeniae</name>
    <dbReference type="NCBI Taxonomy" id="3075538"/>
    <lineage>
        <taxon>Bacteria</taxon>
        <taxon>Bacillati</taxon>
        <taxon>Actinomycetota</taxon>
        <taxon>Actinomycetes</taxon>
        <taxon>Kitasatosporales</taxon>
        <taxon>Streptomycetaceae</taxon>
        <taxon>Streptomyces</taxon>
    </lineage>
</organism>
<dbReference type="Proteomes" id="UP001183414">
    <property type="component" value="Unassembled WGS sequence"/>
</dbReference>
<dbReference type="SUPFAM" id="SSF47336">
    <property type="entry name" value="ACP-like"/>
    <property type="match status" value="1"/>
</dbReference>
<proteinExistence type="predicted"/>
<dbReference type="PROSITE" id="PS50075">
    <property type="entry name" value="CARRIER"/>
    <property type="match status" value="1"/>
</dbReference>
<dbReference type="InterPro" id="IPR009081">
    <property type="entry name" value="PP-bd_ACP"/>
</dbReference>
<gene>
    <name evidence="2" type="ORF">RM572_14585</name>
</gene>
<evidence type="ECO:0000313" key="2">
    <source>
        <dbReference type="EMBL" id="MDT0379988.1"/>
    </source>
</evidence>